<dbReference type="Gene3D" id="3.30.565.10">
    <property type="entry name" value="Histidine kinase-like ATPase, C-terminal domain"/>
    <property type="match status" value="1"/>
</dbReference>
<dbReference type="GO" id="GO:0000155">
    <property type="term" value="F:phosphorelay sensor kinase activity"/>
    <property type="evidence" value="ECO:0007669"/>
    <property type="project" value="InterPro"/>
</dbReference>
<evidence type="ECO:0000256" key="8">
    <source>
        <dbReference type="ARBA" id="ARBA00022989"/>
    </source>
</evidence>
<keyword evidence="15" id="KW-1185">Reference proteome</keyword>
<gene>
    <name evidence="14" type="ORF">LX99_00889</name>
</gene>
<organism evidence="14 15">
    <name type="scientific">Mucilaginibacter oryzae</name>
    <dbReference type="NCBI Taxonomy" id="468058"/>
    <lineage>
        <taxon>Bacteria</taxon>
        <taxon>Pseudomonadati</taxon>
        <taxon>Bacteroidota</taxon>
        <taxon>Sphingobacteriia</taxon>
        <taxon>Sphingobacteriales</taxon>
        <taxon>Sphingobacteriaceae</taxon>
        <taxon>Mucilaginibacter</taxon>
    </lineage>
</organism>
<dbReference type="InterPro" id="IPR036097">
    <property type="entry name" value="HisK_dim/P_sf"/>
</dbReference>
<evidence type="ECO:0000256" key="2">
    <source>
        <dbReference type="ARBA" id="ARBA00004370"/>
    </source>
</evidence>
<dbReference type="PANTHER" id="PTHR45436">
    <property type="entry name" value="SENSOR HISTIDINE KINASE YKOH"/>
    <property type="match status" value="1"/>
</dbReference>
<keyword evidence="5" id="KW-0808">Transferase</keyword>
<dbReference type="EC" id="2.7.13.3" evidence="3"/>
<dbReference type="InterPro" id="IPR003661">
    <property type="entry name" value="HisK_dim/P_dom"/>
</dbReference>
<dbReference type="EMBL" id="QGHA01000001">
    <property type="protein sequence ID" value="PWK80423.1"/>
    <property type="molecule type" value="Genomic_DNA"/>
</dbReference>
<keyword evidence="6 11" id="KW-0812">Transmembrane</keyword>
<dbReference type="Pfam" id="PF00672">
    <property type="entry name" value="HAMP"/>
    <property type="match status" value="1"/>
</dbReference>
<evidence type="ECO:0000256" key="7">
    <source>
        <dbReference type="ARBA" id="ARBA00022777"/>
    </source>
</evidence>
<dbReference type="SUPFAM" id="SSF47384">
    <property type="entry name" value="Homodimeric domain of signal transducing histidine kinase"/>
    <property type="match status" value="1"/>
</dbReference>
<dbReference type="InterPro" id="IPR003594">
    <property type="entry name" value="HATPase_dom"/>
</dbReference>
<sequence>MTIRKRLTLLFTSIIALLLLAFALVIYFSLAQNREEEYYNLLHHTAITKANLLLDAKVQPSVLQLIYRNAENSLFQEEVAIYDPSFHLLYHDAVDIDKVKETRKMIDEIVSKKQIRFYQGSLQVVGFLYHHHQKDYIITAAANDESGYSKLINLKYTLIISFFVAIIFVYMAGQFFASKALKPVSDLVDEVEEITATNLDLRIKEGNGKDEIAELAITFNAMLNRLEKSFDAQKEFVSNISHELRTPLTAMLTELQVTLEKERDNQFYKDSITHAVSDAQKLVKLSNSLLDMAKANYDHTEISFKEVRLDELLLDARNDVLHNQRDFKINLTFEQEIEDDDLISVMGNEYLLKVAFMNLIENGCKFSSDHECSVSIRYLPQNIILSFKNKGAGISQEELPKIFKAFYRGENQKVSFGNGIGLSLTKKIIELHHGTINVDSVLGQGATFSVEMPHICSV</sequence>
<comment type="subcellular location">
    <subcellularLocation>
        <location evidence="2">Membrane</location>
    </subcellularLocation>
</comment>
<feature type="transmembrane region" description="Helical" evidence="11">
    <location>
        <begin position="156"/>
        <end position="177"/>
    </location>
</feature>
<keyword evidence="9" id="KW-0902">Two-component regulatory system</keyword>
<protein>
    <recommendedName>
        <fullName evidence="3">histidine kinase</fullName>
        <ecNumber evidence="3">2.7.13.3</ecNumber>
    </recommendedName>
</protein>
<reference evidence="14 15" key="1">
    <citation type="submission" date="2018-05" db="EMBL/GenBank/DDBJ databases">
        <title>Genomic Encyclopedia of Archaeal and Bacterial Type Strains, Phase II (KMG-II): from individual species to whole genera.</title>
        <authorList>
            <person name="Goeker M."/>
        </authorList>
    </citation>
    <scope>NUCLEOTIDE SEQUENCE [LARGE SCALE GENOMIC DNA]</scope>
    <source>
        <strain evidence="14 15">DSM 19975</strain>
    </source>
</reference>
<dbReference type="SUPFAM" id="SSF158472">
    <property type="entry name" value="HAMP domain-like"/>
    <property type="match status" value="1"/>
</dbReference>
<dbReference type="Pfam" id="PF02518">
    <property type="entry name" value="HATPase_c"/>
    <property type="match status" value="1"/>
</dbReference>
<evidence type="ECO:0000256" key="10">
    <source>
        <dbReference type="ARBA" id="ARBA00023136"/>
    </source>
</evidence>
<dbReference type="Gene3D" id="1.10.287.130">
    <property type="match status" value="1"/>
</dbReference>
<dbReference type="InterPro" id="IPR004358">
    <property type="entry name" value="Sig_transdc_His_kin-like_C"/>
</dbReference>
<dbReference type="Gene3D" id="6.10.340.10">
    <property type="match status" value="1"/>
</dbReference>
<evidence type="ECO:0000313" key="15">
    <source>
        <dbReference type="Proteomes" id="UP000245678"/>
    </source>
</evidence>
<dbReference type="InterPro" id="IPR036890">
    <property type="entry name" value="HATPase_C_sf"/>
</dbReference>
<evidence type="ECO:0000259" key="12">
    <source>
        <dbReference type="PROSITE" id="PS50109"/>
    </source>
</evidence>
<dbReference type="SMART" id="SM00387">
    <property type="entry name" value="HATPase_c"/>
    <property type="match status" value="1"/>
</dbReference>
<dbReference type="PROSITE" id="PS50885">
    <property type="entry name" value="HAMP"/>
    <property type="match status" value="1"/>
</dbReference>
<accession>A0A316HJU3</accession>
<evidence type="ECO:0000256" key="1">
    <source>
        <dbReference type="ARBA" id="ARBA00000085"/>
    </source>
</evidence>
<feature type="domain" description="HAMP" evidence="13">
    <location>
        <begin position="178"/>
        <end position="231"/>
    </location>
</feature>
<evidence type="ECO:0000256" key="4">
    <source>
        <dbReference type="ARBA" id="ARBA00022553"/>
    </source>
</evidence>
<keyword evidence="7 14" id="KW-0418">Kinase</keyword>
<dbReference type="PROSITE" id="PS50109">
    <property type="entry name" value="HIS_KIN"/>
    <property type="match status" value="1"/>
</dbReference>
<dbReference type="InterPro" id="IPR050428">
    <property type="entry name" value="TCS_sensor_his_kinase"/>
</dbReference>
<dbReference type="Pfam" id="PF00512">
    <property type="entry name" value="HisKA"/>
    <property type="match status" value="1"/>
</dbReference>
<evidence type="ECO:0000256" key="9">
    <source>
        <dbReference type="ARBA" id="ARBA00023012"/>
    </source>
</evidence>
<dbReference type="CDD" id="cd06225">
    <property type="entry name" value="HAMP"/>
    <property type="match status" value="1"/>
</dbReference>
<dbReference type="RefSeq" id="WP_109606729.1">
    <property type="nucleotide sequence ID" value="NZ_QGHA01000001.1"/>
</dbReference>
<dbReference type="AlphaFoldDB" id="A0A316HJU3"/>
<name>A0A316HJU3_9SPHI</name>
<keyword evidence="10 11" id="KW-0472">Membrane</keyword>
<proteinExistence type="predicted"/>
<evidence type="ECO:0000259" key="13">
    <source>
        <dbReference type="PROSITE" id="PS50885"/>
    </source>
</evidence>
<dbReference type="CDD" id="cd00082">
    <property type="entry name" value="HisKA"/>
    <property type="match status" value="1"/>
</dbReference>
<keyword evidence="8 11" id="KW-1133">Transmembrane helix</keyword>
<feature type="domain" description="Histidine kinase" evidence="12">
    <location>
        <begin position="239"/>
        <end position="456"/>
    </location>
</feature>
<keyword evidence="4" id="KW-0597">Phosphoprotein</keyword>
<evidence type="ECO:0000256" key="6">
    <source>
        <dbReference type="ARBA" id="ARBA00022692"/>
    </source>
</evidence>
<evidence type="ECO:0000313" key="14">
    <source>
        <dbReference type="EMBL" id="PWK80423.1"/>
    </source>
</evidence>
<dbReference type="Proteomes" id="UP000245678">
    <property type="component" value="Unassembled WGS sequence"/>
</dbReference>
<dbReference type="GO" id="GO:0005886">
    <property type="term" value="C:plasma membrane"/>
    <property type="evidence" value="ECO:0007669"/>
    <property type="project" value="TreeGrafter"/>
</dbReference>
<evidence type="ECO:0000256" key="5">
    <source>
        <dbReference type="ARBA" id="ARBA00022679"/>
    </source>
</evidence>
<dbReference type="SUPFAM" id="SSF55874">
    <property type="entry name" value="ATPase domain of HSP90 chaperone/DNA topoisomerase II/histidine kinase"/>
    <property type="match status" value="1"/>
</dbReference>
<dbReference type="InterPro" id="IPR003660">
    <property type="entry name" value="HAMP_dom"/>
</dbReference>
<comment type="catalytic activity">
    <reaction evidence="1">
        <text>ATP + protein L-histidine = ADP + protein N-phospho-L-histidine.</text>
        <dbReference type="EC" id="2.7.13.3"/>
    </reaction>
</comment>
<dbReference type="SMART" id="SM00304">
    <property type="entry name" value="HAMP"/>
    <property type="match status" value="1"/>
</dbReference>
<dbReference type="PRINTS" id="PR00344">
    <property type="entry name" value="BCTRLSENSOR"/>
</dbReference>
<dbReference type="PANTHER" id="PTHR45436:SF5">
    <property type="entry name" value="SENSOR HISTIDINE KINASE TRCS"/>
    <property type="match status" value="1"/>
</dbReference>
<evidence type="ECO:0000256" key="3">
    <source>
        <dbReference type="ARBA" id="ARBA00012438"/>
    </source>
</evidence>
<evidence type="ECO:0000256" key="11">
    <source>
        <dbReference type="SAM" id="Phobius"/>
    </source>
</evidence>
<comment type="caution">
    <text evidence="14">The sequence shown here is derived from an EMBL/GenBank/DDBJ whole genome shotgun (WGS) entry which is preliminary data.</text>
</comment>
<dbReference type="SMART" id="SM00388">
    <property type="entry name" value="HisKA"/>
    <property type="match status" value="1"/>
</dbReference>
<dbReference type="InterPro" id="IPR005467">
    <property type="entry name" value="His_kinase_dom"/>
</dbReference>